<evidence type="ECO:0000256" key="4">
    <source>
        <dbReference type="ARBA" id="ARBA00023136"/>
    </source>
</evidence>
<keyword evidence="8" id="KW-1185">Reference proteome</keyword>
<feature type="transmembrane region" description="Helical" evidence="6">
    <location>
        <begin position="12"/>
        <end position="37"/>
    </location>
</feature>
<dbReference type="GO" id="GO:0005741">
    <property type="term" value="C:mitochondrial outer membrane"/>
    <property type="evidence" value="ECO:0007669"/>
    <property type="project" value="TreeGrafter"/>
</dbReference>
<comment type="subcellular location">
    <subcellularLocation>
        <location evidence="1">Membrane</location>
        <topology evidence="1">Multi-pass membrane protein</topology>
    </subcellularLocation>
</comment>
<dbReference type="AlphaFoldDB" id="A0A7C8IET5"/>
<accession>A0A7C8IET5</accession>
<organism evidence="7 8">
    <name type="scientific">Massariosphaeria phaeospora</name>
    <dbReference type="NCBI Taxonomy" id="100035"/>
    <lineage>
        <taxon>Eukaryota</taxon>
        <taxon>Fungi</taxon>
        <taxon>Dikarya</taxon>
        <taxon>Ascomycota</taxon>
        <taxon>Pezizomycotina</taxon>
        <taxon>Dothideomycetes</taxon>
        <taxon>Pleosporomycetidae</taxon>
        <taxon>Pleosporales</taxon>
        <taxon>Pleosporales incertae sedis</taxon>
        <taxon>Massariosphaeria</taxon>
    </lineage>
</organism>
<comment type="similarity">
    <text evidence="5">Belongs to the ATG33 family.</text>
</comment>
<proteinExistence type="inferred from homology"/>
<dbReference type="GO" id="GO:0000422">
    <property type="term" value="P:autophagy of mitochondrion"/>
    <property type="evidence" value="ECO:0007669"/>
    <property type="project" value="TreeGrafter"/>
</dbReference>
<comment type="caution">
    <text evidence="7">The sequence shown here is derived from an EMBL/GenBank/DDBJ whole genome shotgun (WGS) entry which is preliminary data.</text>
</comment>
<evidence type="ECO:0000256" key="2">
    <source>
        <dbReference type="ARBA" id="ARBA00022692"/>
    </source>
</evidence>
<keyword evidence="2 6" id="KW-0812">Transmembrane</keyword>
<dbReference type="GO" id="GO:0016236">
    <property type="term" value="P:macroautophagy"/>
    <property type="evidence" value="ECO:0007669"/>
    <property type="project" value="TreeGrafter"/>
</dbReference>
<sequence length="137" mass="14636">MSAASISICKFVGTISLGLLTGASASLTIFASSLRNIASFSIFAAYILSPRRARHPYMLYTSVLALFTGPGIDYAMALREGSHERRAILDLEAQGEDVNGEQVRHAVERMRATEGVRTLVGGVAFVMQVVGIWGDGA</sequence>
<keyword evidence="3 6" id="KW-1133">Transmembrane helix</keyword>
<name>A0A7C8IET5_9PLEO</name>
<feature type="transmembrane region" description="Helical" evidence="6">
    <location>
        <begin position="57"/>
        <end position="76"/>
    </location>
</feature>
<gene>
    <name evidence="7" type="ORF">BDV95DRAFT_309315</name>
</gene>
<dbReference type="InterPro" id="IPR051668">
    <property type="entry name" value="ATG33"/>
</dbReference>
<evidence type="ECO:0000256" key="1">
    <source>
        <dbReference type="ARBA" id="ARBA00004141"/>
    </source>
</evidence>
<evidence type="ECO:0000256" key="5">
    <source>
        <dbReference type="ARBA" id="ARBA00038013"/>
    </source>
</evidence>
<evidence type="ECO:0000313" key="8">
    <source>
        <dbReference type="Proteomes" id="UP000481861"/>
    </source>
</evidence>
<dbReference type="OrthoDB" id="5336366at2759"/>
<reference evidence="7 8" key="1">
    <citation type="submission" date="2020-01" db="EMBL/GenBank/DDBJ databases">
        <authorList>
            <consortium name="DOE Joint Genome Institute"/>
            <person name="Haridas S."/>
            <person name="Albert R."/>
            <person name="Binder M."/>
            <person name="Bloem J."/>
            <person name="Labutti K."/>
            <person name="Salamov A."/>
            <person name="Andreopoulos B."/>
            <person name="Baker S.E."/>
            <person name="Barry K."/>
            <person name="Bills G."/>
            <person name="Bluhm B.H."/>
            <person name="Cannon C."/>
            <person name="Castanera R."/>
            <person name="Culley D.E."/>
            <person name="Daum C."/>
            <person name="Ezra D."/>
            <person name="Gonzalez J.B."/>
            <person name="Henrissat B."/>
            <person name="Kuo A."/>
            <person name="Liang C."/>
            <person name="Lipzen A."/>
            <person name="Lutzoni F."/>
            <person name="Magnuson J."/>
            <person name="Mondo S."/>
            <person name="Nolan M."/>
            <person name="Ohm R."/>
            <person name="Pangilinan J."/>
            <person name="Park H.-J.H."/>
            <person name="Ramirez L."/>
            <person name="Alfaro M."/>
            <person name="Sun H."/>
            <person name="Tritt A."/>
            <person name="Yoshinaga Y."/>
            <person name="Zwiers L.-H.L."/>
            <person name="Turgeon B.G."/>
            <person name="Goodwin S.B."/>
            <person name="Spatafora J.W."/>
            <person name="Crous P.W."/>
            <person name="Grigoriev I.V."/>
        </authorList>
    </citation>
    <scope>NUCLEOTIDE SEQUENCE [LARGE SCALE GENOMIC DNA]</scope>
    <source>
        <strain evidence="7 8">CBS 611.86</strain>
    </source>
</reference>
<dbReference type="PANTHER" id="PTHR37278:SF1">
    <property type="entry name" value="AUTOPHAGY-RELATED PROTEIN 33-RELATED"/>
    <property type="match status" value="1"/>
</dbReference>
<dbReference type="Proteomes" id="UP000481861">
    <property type="component" value="Unassembled WGS sequence"/>
</dbReference>
<evidence type="ECO:0000313" key="7">
    <source>
        <dbReference type="EMBL" id="KAF2875132.1"/>
    </source>
</evidence>
<dbReference type="EMBL" id="JAADJZ010000005">
    <property type="protein sequence ID" value="KAF2875132.1"/>
    <property type="molecule type" value="Genomic_DNA"/>
</dbReference>
<evidence type="ECO:0000256" key="6">
    <source>
        <dbReference type="SAM" id="Phobius"/>
    </source>
</evidence>
<protein>
    <submittedName>
        <fullName evidence="7">Uncharacterized protein</fullName>
    </submittedName>
</protein>
<evidence type="ECO:0000256" key="3">
    <source>
        <dbReference type="ARBA" id="ARBA00022989"/>
    </source>
</evidence>
<keyword evidence="4 6" id="KW-0472">Membrane</keyword>
<dbReference type="PANTHER" id="PTHR37278">
    <property type="entry name" value="AUTOPHAGY-RELATED PROTEIN 33-RELATED"/>
    <property type="match status" value="1"/>
</dbReference>